<dbReference type="EMBL" id="JBBWWR010000007">
    <property type="protein sequence ID" value="KAK8964233.1"/>
    <property type="molecule type" value="Genomic_DNA"/>
</dbReference>
<evidence type="ECO:0000256" key="2">
    <source>
        <dbReference type="ARBA" id="ARBA00023015"/>
    </source>
</evidence>
<evidence type="ECO:0000313" key="6">
    <source>
        <dbReference type="Proteomes" id="UP001412067"/>
    </source>
</evidence>
<feature type="region of interest" description="Disordered" evidence="4">
    <location>
        <begin position="129"/>
        <end position="149"/>
    </location>
</feature>
<evidence type="ECO:0000256" key="3">
    <source>
        <dbReference type="ARBA" id="ARBA00023163"/>
    </source>
</evidence>
<organism evidence="5 6">
    <name type="scientific">Platanthera guangdongensis</name>
    <dbReference type="NCBI Taxonomy" id="2320717"/>
    <lineage>
        <taxon>Eukaryota</taxon>
        <taxon>Viridiplantae</taxon>
        <taxon>Streptophyta</taxon>
        <taxon>Embryophyta</taxon>
        <taxon>Tracheophyta</taxon>
        <taxon>Spermatophyta</taxon>
        <taxon>Magnoliopsida</taxon>
        <taxon>Liliopsida</taxon>
        <taxon>Asparagales</taxon>
        <taxon>Orchidaceae</taxon>
        <taxon>Orchidoideae</taxon>
        <taxon>Orchideae</taxon>
        <taxon>Orchidinae</taxon>
        <taxon>Platanthera</taxon>
    </lineage>
</organism>
<keyword evidence="3" id="KW-0804">Transcription</keyword>
<gene>
    <name evidence="5" type="ORF">KSP40_PGU004913</name>
</gene>
<keyword evidence="2" id="KW-0805">Transcription regulation</keyword>
<evidence type="ECO:0000256" key="1">
    <source>
        <dbReference type="ARBA" id="ARBA00007682"/>
    </source>
</evidence>
<comment type="caution">
    <text evidence="5">The sequence shown here is derived from an EMBL/GenBank/DDBJ whole genome shotgun (WGS) entry which is preliminary data.</text>
</comment>
<protein>
    <submittedName>
        <fullName evidence="5">Uncharacterized protein</fullName>
    </submittedName>
</protein>
<evidence type="ECO:0000313" key="5">
    <source>
        <dbReference type="EMBL" id="KAK8964233.1"/>
    </source>
</evidence>
<dbReference type="PANTHER" id="PTHR23326">
    <property type="entry name" value="CCR4 NOT-RELATED"/>
    <property type="match status" value="1"/>
</dbReference>
<name>A0ABR2MJR1_9ASPA</name>
<evidence type="ECO:0000256" key="4">
    <source>
        <dbReference type="SAM" id="MobiDB-lite"/>
    </source>
</evidence>
<accession>A0ABR2MJR1</accession>
<dbReference type="InterPro" id="IPR040168">
    <property type="entry name" value="Not2/3/5"/>
</dbReference>
<proteinExistence type="inferred from homology"/>
<dbReference type="Proteomes" id="UP001412067">
    <property type="component" value="Unassembled WGS sequence"/>
</dbReference>
<keyword evidence="6" id="KW-1185">Reference proteome</keyword>
<reference evidence="5 6" key="1">
    <citation type="journal article" date="2022" name="Nat. Plants">
        <title>Genomes of leafy and leafless Platanthera orchids illuminate the evolution of mycoheterotrophy.</title>
        <authorList>
            <person name="Li M.H."/>
            <person name="Liu K.W."/>
            <person name="Li Z."/>
            <person name="Lu H.C."/>
            <person name="Ye Q.L."/>
            <person name="Zhang D."/>
            <person name="Wang J.Y."/>
            <person name="Li Y.F."/>
            <person name="Zhong Z.M."/>
            <person name="Liu X."/>
            <person name="Yu X."/>
            <person name="Liu D.K."/>
            <person name="Tu X.D."/>
            <person name="Liu B."/>
            <person name="Hao Y."/>
            <person name="Liao X.Y."/>
            <person name="Jiang Y.T."/>
            <person name="Sun W.H."/>
            <person name="Chen J."/>
            <person name="Chen Y.Q."/>
            <person name="Ai Y."/>
            <person name="Zhai J.W."/>
            <person name="Wu S.S."/>
            <person name="Zhou Z."/>
            <person name="Hsiao Y.Y."/>
            <person name="Wu W.L."/>
            <person name="Chen Y.Y."/>
            <person name="Lin Y.F."/>
            <person name="Hsu J.L."/>
            <person name="Li C.Y."/>
            <person name="Wang Z.W."/>
            <person name="Zhao X."/>
            <person name="Zhong W.Y."/>
            <person name="Ma X.K."/>
            <person name="Ma L."/>
            <person name="Huang J."/>
            <person name="Chen G.Z."/>
            <person name="Huang M.Z."/>
            <person name="Huang L."/>
            <person name="Peng D.H."/>
            <person name="Luo Y.B."/>
            <person name="Zou S.Q."/>
            <person name="Chen S.P."/>
            <person name="Lan S."/>
            <person name="Tsai W.C."/>
            <person name="Van de Peer Y."/>
            <person name="Liu Z.J."/>
        </authorList>
    </citation>
    <scope>NUCLEOTIDE SEQUENCE [LARGE SCALE GENOMIC DNA]</scope>
    <source>
        <strain evidence="5">Lor288</strain>
    </source>
</reference>
<sequence length="509" mass="56491">MVRREQRPGVLESRREDWAATEQHPVVSAGRNDVRVGGGSGKAEELIKKSVLSAIQPPPLCGGLFFNKDFPAPCNKLSKMSTPNITPQMMGMLGNSYTTSGGLLSQNHLASMGILNDVNLNDSSPFDINDFPQLTGRPSSSGGQQGQLGSLRKQGISSIVQQNQEFSIQNEDFPALPGFKASALDASIPVLFELMKLLLVVPPRLLSGVIVLVHLIPPLNSPSTFHNAEFRVPSSQYCDNRGHIDILTFSTLLTASVHSVSTCYPDSKRCPPLRCGSSDFPMDMRQKEKLHENVSMLQSQHFPMSRSVGFNLGGTYTSSRQQQQQHATGASFTHGNNQEFLHLRGSDLFSPSHGNYQSQVYHLNMHNVLAEPRPTETEPNRMVRFDFAVRLVLTYRLIEDAQLQEEKKAMTMVCHLAYEDQLSVTCTTIKGVFISEAPTAHQEESSLLFEDSNIKVLIFLLQNLGQEEEIATQFLLYPHRVATVEEHFVETSLQLNQITRSPKNPSSKD</sequence>
<comment type="similarity">
    <text evidence="1">Belongs to the CNOT2/3/5 family.</text>
</comment>
<feature type="compositionally biased region" description="Low complexity" evidence="4">
    <location>
        <begin position="139"/>
        <end position="149"/>
    </location>
</feature>